<gene>
    <name evidence="1" type="ORF">HK107_14435</name>
</gene>
<name>A0A7Y3W6M9_9PROT</name>
<accession>A0A7Y3W6M9</accession>
<dbReference type="InterPro" id="IPR011055">
    <property type="entry name" value="Dup_hybrid_motif"/>
</dbReference>
<dbReference type="Proteomes" id="UP000536835">
    <property type="component" value="Unassembled WGS sequence"/>
</dbReference>
<comment type="caution">
    <text evidence="1">The sequence shown here is derived from an EMBL/GenBank/DDBJ whole genome shotgun (WGS) entry which is preliminary data.</text>
</comment>
<reference evidence="1 2" key="1">
    <citation type="submission" date="2020-05" db="EMBL/GenBank/DDBJ databases">
        <title>Parvularcula mediterraneae sp. nov., isolated from polypropylene straw from shallow seawater of the seashore of Laganas in Zakynthos island, Greece.</title>
        <authorList>
            <person name="Szabo I."/>
            <person name="Al-Omari J."/>
            <person name="Rado J."/>
            <person name="Szerdahelyi G.S."/>
        </authorList>
    </citation>
    <scope>NUCLEOTIDE SEQUENCE [LARGE SCALE GENOMIC DNA]</scope>
    <source>
        <strain evidence="1 2">ZS-1/3</strain>
    </source>
</reference>
<keyword evidence="2" id="KW-1185">Reference proteome</keyword>
<proteinExistence type="predicted"/>
<evidence type="ECO:0000313" key="1">
    <source>
        <dbReference type="EMBL" id="NNU17527.1"/>
    </source>
</evidence>
<evidence type="ECO:0000313" key="2">
    <source>
        <dbReference type="Proteomes" id="UP000536835"/>
    </source>
</evidence>
<protein>
    <submittedName>
        <fullName evidence="1">Uncharacterized protein</fullName>
    </submittedName>
</protein>
<dbReference type="Gene3D" id="2.70.70.10">
    <property type="entry name" value="Glucose Permease (Domain IIA)"/>
    <property type="match status" value="1"/>
</dbReference>
<organism evidence="1 2">
    <name type="scientific">Parvularcula mediterranea</name>
    <dbReference type="NCBI Taxonomy" id="2732508"/>
    <lineage>
        <taxon>Bacteria</taxon>
        <taxon>Pseudomonadati</taxon>
        <taxon>Pseudomonadota</taxon>
        <taxon>Alphaproteobacteria</taxon>
        <taxon>Parvularculales</taxon>
        <taxon>Parvularculaceae</taxon>
        <taxon>Parvularcula</taxon>
    </lineage>
</organism>
<dbReference type="EMBL" id="JABFCX010000003">
    <property type="protein sequence ID" value="NNU17527.1"/>
    <property type="molecule type" value="Genomic_DNA"/>
</dbReference>
<dbReference type="AlphaFoldDB" id="A0A7Y3W6M9"/>
<sequence>MLNEAAFSGRNLPSTRTAVDLVFPLRAGTYLVANGGSTSTVNSHFLTWQPSTDRQRDYHGQSFGVDLVKLNRWGASARGWRPFRPTAYEIFGASVHAPCSEEVLQVRNDMPDMRVPFLDETALEGNHVVLKCAEAIVILAHMRRGSVIASEGAIVEESDLLGEAGNSG</sequence>